<dbReference type="GO" id="GO:0000967">
    <property type="term" value="P:rRNA 5'-end processing"/>
    <property type="evidence" value="ECO:0000318"/>
    <property type="project" value="GO_Central"/>
</dbReference>
<dbReference type="Gene3D" id="3.30.420.140">
    <property type="entry name" value="YqgF/RNase H-like domain"/>
    <property type="match status" value="1"/>
</dbReference>
<organism evidence="2 4">
    <name type="scientific">Medicago truncatula</name>
    <name type="common">Barrel medic</name>
    <name type="synonym">Medicago tribuloides</name>
    <dbReference type="NCBI Taxonomy" id="3880"/>
    <lineage>
        <taxon>Eukaryota</taxon>
        <taxon>Viridiplantae</taxon>
        <taxon>Streptophyta</taxon>
        <taxon>Embryophyta</taxon>
        <taxon>Tracheophyta</taxon>
        <taxon>Spermatophyta</taxon>
        <taxon>Magnoliopsida</taxon>
        <taxon>eudicotyledons</taxon>
        <taxon>Gunneridae</taxon>
        <taxon>Pentapetalae</taxon>
        <taxon>rosids</taxon>
        <taxon>fabids</taxon>
        <taxon>Fabales</taxon>
        <taxon>Fabaceae</taxon>
        <taxon>Papilionoideae</taxon>
        <taxon>50 kb inversion clade</taxon>
        <taxon>NPAAA clade</taxon>
        <taxon>Hologalegina</taxon>
        <taxon>IRL clade</taxon>
        <taxon>Trifolieae</taxon>
        <taxon>Medicago</taxon>
    </lineage>
</organism>
<dbReference type="EnsemblPlants" id="AES96584">
    <property type="protein sequence ID" value="AES96584"/>
    <property type="gene ID" value="MTR_5g038850"/>
</dbReference>
<dbReference type="PaxDb" id="3880-AES96584"/>
<protein>
    <recommendedName>
        <fullName evidence="5">YqgF/RNase H-like domain-containing protein</fullName>
    </recommendedName>
</protein>
<evidence type="ECO:0008006" key="5">
    <source>
        <dbReference type="Google" id="ProtNLM"/>
    </source>
</evidence>
<gene>
    <name evidence="3" type="primary">11413226</name>
    <name evidence="2" type="ordered locus">MTR_5g038850</name>
</gene>
<keyword evidence="1" id="KW-0732">Signal</keyword>
<dbReference type="InterPro" id="IPR037027">
    <property type="entry name" value="YqgF/RNaseH-like_dom_sf"/>
</dbReference>
<feature type="chain" id="PRO_5014573500" description="YqgF/RNase H-like domain-containing protein" evidence="1">
    <location>
        <begin position="29"/>
        <end position="179"/>
    </location>
</feature>
<dbReference type="Proteomes" id="UP000002051">
    <property type="component" value="Chromosome 5"/>
</dbReference>
<dbReference type="InterPro" id="IPR005227">
    <property type="entry name" value="YqgF"/>
</dbReference>
<dbReference type="ExpressionAtlas" id="G7KB43">
    <property type="expression patterns" value="differential"/>
</dbReference>
<dbReference type="PANTHER" id="PTHR33317">
    <property type="entry name" value="POLYNUCLEOTIDYL TRANSFERASE, RIBONUCLEASE H-LIKE SUPERFAMILY PROTEIN"/>
    <property type="match status" value="1"/>
</dbReference>
<feature type="signal peptide" evidence="1">
    <location>
        <begin position="1"/>
        <end position="28"/>
    </location>
</feature>
<dbReference type="HOGENOM" id="CLU_1789794_0_0_1"/>
<evidence type="ECO:0000256" key="1">
    <source>
        <dbReference type="SAM" id="SignalP"/>
    </source>
</evidence>
<dbReference type="AlphaFoldDB" id="G7KB43"/>
<reference evidence="3" key="3">
    <citation type="submission" date="2015-04" db="UniProtKB">
        <authorList>
            <consortium name="EnsemblPlants"/>
        </authorList>
    </citation>
    <scope>IDENTIFICATION</scope>
    <source>
        <strain evidence="3">cv. Jemalong A17</strain>
    </source>
</reference>
<proteinExistence type="predicted"/>
<evidence type="ECO:0000313" key="2">
    <source>
        <dbReference type="EMBL" id="AES96584.1"/>
    </source>
</evidence>
<dbReference type="OrthoDB" id="10261669at2759"/>
<name>G7KB43_MEDTR</name>
<reference evidence="2 4" key="1">
    <citation type="journal article" date="2011" name="Nature">
        <title>The Medicago genome provides insight into the evolution of rhizobial symbioses.</title>
        <authorList>
            <person name="Young N.D."/>
            <person name="Debelle F."/>
            <person name="Oldroyd G.E."/>
            <person name="Geurts R."/>
            <person name="Cannon S.B."/>
            <person name="Udvardi M.K."/>
            <person name="Benedito V.A."/>
            <person name="Mayer K.F."/>
            <person name="Gouzy J."/>
            <person name="Schoof H."/>
            <person name="Van de Peer Y."/>
            <person name="Proost S."/>
            <person name="Cook D.R."/>
            <person name="Meyers B.C."/>
            <person name="Spannagl M."/>
            <person name="Cheung F."/>
            <person name="De Mita S."/>
            <person name="Krishnakumar V."/>
            <person name="Gundlach H."/>
            <person name="Zhou S."/>
            <person name="Mudge J."/>
            <person name="Bharti A.K."/>
            <person name="Murray J.D."/>
            <person name="Naoumkina M.A."/>
            <person name="Rosen B."/>
            <person name="Silverstein K.A."/>
            <person name="Tang H."/>
            <person name="Rombauts S."/>
            <person name="Zhao P.X."/>
            <person name="Zhou P."/>
            <person name="Barbe V."/>
            <person name="Bardou P."/>
            <person name="Bechner M."/>
            <person name="Bellec A."/>
            <person name="Berger A."/>
            <person name="Berges H."/>
            <person name="Bidwell S."/>
            <person name="Bisseling T."/>
            <person name="Choisne N."/>
            <person name="Couloux A."/>
            <person name="Denny R."/>
            <person name="Deshpande S."/>
            <person name="Dai X."/>
            <person name="Doyle J.J."/>
            <person name="Dudez A.M."/>
            <person name="Farmer A.D."/>
            <person name="Fouteau S."/>
            <person name="Franken C."/>
            <person name="Gibelin C."/>
            <person name="Gish J."/>
            <person name="Goldstein S."/>
            <person name="Gonzalez A.J."/>
            <person name="Green P.J."/>
            <person name="Hallab A."/>
            <person name="Hartog M."/>
            <person name="Hua A."/>
            <person name="Humphray S.J."/>
            <person name="Jeong D.H."/>
            <person name="Jing Y."/>
            <person name="Jocker A."/>
            <person name="Kenton S.M."/>
            <person name="Kim D.J."/>
            <person name="Klee K."/>
            <person name="Lai H."/>
            <person name="Lang C."/>
            <person name="Lin S."/>
            <person name="Macmil S.L."/>
            <person name="Magdelenat G."/>
            <person name="Matthews L."/>
            <person name="McCorrison J."/>
            <person name="Monaghan E.L."/>
            <person name="Mun J.H."/>
            <person name="Najar F.Z."/>
            <person name="Nicholson C."/>
            <person name="Noirot C."/>
            <person name="O'Bleness M."/>
            <person name="Paule C.R."/>
            <person name="Poulain J."/>
            <person name="Prion F."/>
            <person name="Qin B."/>
            <person name="Qu C."/>
            <person name="Retzel E.F."/>
            <person name="Riddle C."/>
            <person name="Sallet E."/>
            <person name="Samain S."/>
            <person name="Samson N."/>
            <person name="Sanders I."/>
            <person name="Saurat O."/>
            <person name="Scarpelli C."/>
            <person name="Schiex T."/>
            <person name="Segurens B."/>
            <person name="Severin A.J."/>
            <person name="Sherrier D.J."/>
            <person name="Shi R."/>
            <person name="Sims S."/>
            <person name="Singer S.R."/>
            <person name="Sinharoy S."/>
            <person name="Sterck L."/>
            <person name="Viollet A."/>
            <person name="Wang B.B."/>
            <person name="Wang K."/>
            <person name="Wang M."/>
            <person name="Wang X."/>
            <person name="Warfsmann J."/>
            <person name="Weissenbach J."/>
            <person name="White D.D."/>
            <person name="White J.D."/>
            <person name="Wiley G.B."/>
            <person name="Wincker P."/>
            <person name="Xing Y."/>
            <person name="Yang L."/>
            <person name="Yao Z."/>
            <person name="Ying F."/>
            <person name="Zhai J."/>
            <person name="Zhou L."/>
            <person name="Zuber A."/>
            <person name="Denarie J."/>
            <person name="Dixon R.A."/>
            <person name="May G.D."/>
            <person name="Schwartz D.C."/>
            <person name="Rogers J."/>
            <person name="Quetier F."/>
            <person name="Town C.D."/>
            <person name="Roe B.A."/>
        </authorList>
    </citation>
    <scope>NUCLEOTIDE SEQUENCE [LARGE SCALE GENOMIC DNA]</scope>
    <source>
        <strain evidence="2">A17</strain>
        <strain evidence="3 4">cv. Jemalong A17</strain>
    </source>
</reference>
<sequence>MGYSWTPDWTAQLGILLSLHQLFLSVRSRDYTAMKYMLPKQLYQCVCKALPGRVMGINVGTEYLGVAMSDLENKGLEDSRTSLLRLNDKSGKPKSDAVLASELKDLIDRNNVKGMVIGKLDLDELDSRLPSSDVEAAKEFVQKLDKTDMFSDMNYTYFPPRSELILEKFLDGYRGKSSS</sequence>
<evidence type="ECO:0000313" key="3">
    <source>
        <dbReference type="EnsemblPlants" id="AES96584"/>
    </source>
</evidence>
<keyword evidence="4" id="KW-1185">Reference proteome</keyword>
<accession>G7KB43</accession>
<dbReference type="EMBL" id="CM001221">
    <property type="protein sequence ID" value="AES96584.1"/>
    <property type="molecule type" value="Genomic_DNA"/>
</dbReference>
<dbReference type="PANTHER" id="PTHR33317:SF1">
    <property type="entry name" value="POLYNUCLEOTIDYL TRANSFERASE, RIBONUCLEASE H-LIKE SUPERFAMILY PROTEIN"/>
    <property type="match status" value="1"/>
</dbReference>
<reference evidence="2 4" key="2">
    <citation type="journal article" date="2014" name="BMC Genomics">
        <title>An improved genome release (version Mt4.0) for the model legume Medicago truncatula.</title>
        <authorList>
            <person name="Tang H."/>
            <person name="Krishnakumar V."/>
            <person name="Bidwell S."/>
            <person name="Rosen B."/>
            <person name="Chan A."/>
            <person name="Zhou S."/>
            <person name="Gentzbittel L."/>
            <person name="Childs K.L."/>
            <person name="Yandell M."/>
            <person name="Gundlach H."/>
            <person name="Mayer K.F."/>
            <person name="Schwartz D.C."/>
            <person name="Town C.D."/>
        </authorList>
    </citation>
    <scope>GENOME REANNOTATION</scope>
    <source>
        <strain evidence="3 4">cv. Jemalong A17</strain>
    </source>
</reference>
<evidence type="ECO:0000313" key="4">
    <source>
        <dbReference type="Proteomes" id="UP000002051"/>
    </source>
</evidence>